<keyword evidence="2" id="KW-0813">Transport</keyword>
<evidence type="ECO:0000313" key="6">
    <source>
        <dbReference type="EMBL" id="SDJ00556.1"/>
    </source>
</evidence>
<dbReference type="GO" id="GO:0005275">
    <property type="term" value="F:amine transmembrane transporter activity"/>
    <property type="evidence" value="ECO:0007669"/>
    <property type="project" value="TreeGrafter"/>
</dbReference>
<comment type="subcellular location">
    <subcellularLocation>
        <location evidence="1">Cell membrane</location>
    </subcellularLocation>
</comment>
<dbReference type="Gene3D" id="3.40.190.100">
    <property type="entry name" value="Glycine betaine-binding periplasmic protein, domain 2"/>
    <property type="match status" value="1"/>
</dbReference>
<dbReference type="Proteomes" id="UP000198525">
    <property type="component" value="Unassembled WGS sequence"/>
</dbReference>
<proteinExistence type="predicted"/>
<dbReference type="EMBL" id="FNES01000002">
    <property type="protein sequence ID" value="SDJ00556.1"/>
    <property type="molecule type" value="Genomic_DNA"/>
</dbReference>
<dbReference type="Gene3D" id="3.40.190.10">
    <property type="entry name" value="Periplasmic binding protein-like II"/>
    <property type="match status" value="1"/>
</dbReference>
<evidence type="ECO:0000256" key="3">
    <source>
        <dbReference type="ARBA" id="ARBA00022475"/>
    </source>
</evidence>
<dbReference type="RefSeq" id="WP_340147949.1">
    <property type="nucleotide sequence ID" value="NZ_FNES01000002.1"/>
</dbReference>
<evidence type="ECO:0000256" key="1">
    <source>
        <dbReference type="ARBA" id="ARBA00004236"/>
    </source>
</evidence>
<keyword evidence="4" id="KW-0472">Membrane</keyword>
<dbReference type="InterPro" id="IPR007210">
    <property type="entry name" value="ABC_Gly_betaine_transp_sub-bd"/>
</dbReference>
<gene>
    <name evidence="6" type="ORF">SAMN04487954_102317</name>
</gene>
<keyword evidence="7" id="KW-1185">Reference proteome</keyword>
<dbReference type="CDD" id="cd13639">
    <property type="entry name" value="PBP2_OpuAC_like"/>
    <property type="match status" value="1"/>
</dbReference>
<evidence type="ECO:0000256" key="2">
    <source>
        <dbReference type="ARBA" id="ARBA00022448"/>
    </source>
</evidence>
<organism evidence="6 7">
    <name type="scientific">Billgrantia gudaonensis</name>
    <dbReference type="NCBI Taxonomy" id="376427"/>
    <lineage>
        <taxon>Bacteria</taxon>
        <taxon>Pseudomonadati</taxon>
        <taxon>Pseudomonadota</taxon>
        <taxon>Gammaproteobacteria</taxon>
        <taxon>Oceanospirillales</taxon>
        <taxon>Halomonadaceae</taxon>
        <taxon>Billgrantia</taxon>
    </lineage>
</organism>
<dbReference type="AlphaFoldDB" id="A0A1G8Q7M3"/>
<sequence>MTMIRPLSLSIVGGLALAGSGFSSVQAEQRELTIGTNNWAENVAVANMWKLVLEEEHGYDVSLQDASKSVIYSGLANADFDISLEIWLPVTDAEFLAPHEERIDVHDGWYEGTGLGLVVPSYVDIDTIPELADSADEFDYQGRPTILGIDSGSAIAGLTEDAIAEYDLPLEQVNSSDPAMMAALDDAISREEPLVVTLWSPHWAFAEYDLKYLEDPKGVYGESETIYWFSRKDFASDDPWLTAVLDAWEMDDDSLGGLMAEIEQRDDPVAGARHWIEENRDLIDEWVAAGEAATADD</sequence>
<dbReference type="SUPFAM" id="SSF53850">
    <property type="entry name" value="Periplasmic binding protein-like II"/>
    <property type="match status" value="1"/>
</dbReference>
<dbReference type="GO" id="GO:0015871">
    <property type="term" value="P:choline transport"/>
    <property type="evidence" value="ECO:0007669"/>
    <property type="project" value="TreeGrafter"/>
</dbReference>
<dbReference type="GO" id="GO:0043190">
    <property type="term" value="C:ATP-binding cassette (ABC) transporter complex"/>
    <property type="evidence" value="ECO:0007669"/>
    <property type="project" value="InterPro"/>
</dbReference>
<dbReference type="GO" id="GO:0015226">
    <property type="term" value="F:carnitine transmembrane transporter activity"/>
    <property type="evidence" value="ECO:0007669"/>
    <property type="project" value="TreeGrafter"/>
</dbReference>
<dbReference type="STRING" id="376427.SAMN04487954_102317"/>
<evidence type="ECO:0000313" key="7">
    <source>
        <dbReference type="Proteomes" id="UP000198525"/>
    </source>
</evidence>
<name>A0A1G8Q7M3_9GAMM</name>
<reference evidence="6 7" key="1">
    <citation type="submission" date="2016-10" db="EMBL/GenBank/DDBJ databases">
        <authorList>
            <person name="de Groot N.N."/>
        </authorList>
    </citation>
    <scope>NUCLEOTIDE SEQUENCE [LARGE SCALE GENOMIC DNA]</scope>
    <source>
        <strain evidence="6 7">CGMCC 1.6133</strain>
    </source>
</reference>
<evidence type="ECO:0000256" key="4">
    <source>
        <dbReference type="ARBA" id="ARBA00023136"/>
    </source>
</evidence>
<feature type="domain" description="ABC-type glycine betaine transport system substrate-binding" evidence="5">
    <location>
        <begin position="31"/>
        <end position="278"/>
    </location>
</feature>
<protein>
    <submittedName>
        <fullName evidence="6">Glycine betaine/proline transport system substrate-binding protein</fullName>
    </submittedName>
</protein>
<accession>A0A1G8Q7M3</accession>
<dbReference type="PANTHER" id="PTHR47737">
    <property type="entry name" value="GLYCINE BETAINE/PROLINE BETAINE TRANSPORT SYSTEM PERMEASE PROTEIN PROW"/>
    <property type="match status" value="1"/>
</dbReference>
<dbReference type="Pfam" id="PF04069">
    <property type="entry name" value="OpuAC"/>
    <property type="match status" value="1"/>
</dbReference>
<evidence type="ECO:0000259" key="5">
    <source>
        <dbReference type="Pfam" id="PF04069"/>
    </source>
</evidence>
<dbReference type="PANTHER" id="PTHR47737:SF1">
    <property type="entry name" value="GLYCINE BETAINE_PROLINE BETAINE TRANSPORT SYSTEM PERMEASE PROTEIN PROW"/>
    <property type="match status" value="1"/>
</dbReference>
<dbReference type="GO" id="GO:0031460">
    <property type="term" value="P:glycine betaine transport"/>
    <property type="evidence" value="ECO:0007669"/>
    <property type="project" value="TreeGrafter"/>
</dbReference>
<keyword evidence="3" id="KW-1003">Cell membrane</keyword>